<dbReference type="InterPro" id="IPR036259">
    <property type="entry name" value="MFS_trans_sf"/>
</dbReference>
<gene>
    <name evidence="5" type="ORF">F3W81_10440</name>
</gene>
<keyword evidence="3 4" id="KW-0472">Membrane</keyword>
<feature type="transmembrane region" description="Helical" evidence="4">
    <location>
        <begin position="238"/>
        <end position="262"/>
    </location>
</feature>
<feature type="transmembrane region" description="Helical" evidence="4">
    <location>
        <begin position="305"/>
        <end position="325"/>
    </location>
</feature>
<feature type="transmembrane region" description="Helical" evidence="4">
    <location>
        <begin position="98"/>
        <end position="118"/>
    </location>
</feature>
<evidence type="ECO:0000256" key="3">
    <source>
        <dbReference type="ARBA" id="ARBA00023136"/>
    </source>
</evidence>
<organism evidence="5 6">
    <name type="scientific">Pseudooceanicola spongiae</name>
    <dbReference type="NCBI Taxonomy" id="2613965"/>
    <lineage>
        <taxon>Bacteria</taxon>
        <taxon>Pseudomonadati</taxon>
        <taxon>Pseudomonadota</taxon>
        <taxon>Alphaproteobacteria</taxon>
        <taxon>Rhodobacterales</taxon>
        <taxon>Paracoccaceae</taxon>
        <taxon>Pseudooceanicola</taxon>
    </lineage>
</organism>
<feature type="transmembrane region" description="Helical" evidence="4">
    <location>
        <begin position="124"/>
        <end position="144"/>
    </location>
</feature>
<dbReference type="SUPFAM" id="SSF103473">
    <property type="entry name" value="MFS general substrate transporter"/>
    <property type="match status" value="1"/>
</dbReference>
<feature type="transmembrane region" description="Helical" evidence="4">
    <location>
        <begin position="331"/>
        <end position="349"/>
    </location>
</feature>
<feature type="transmembrane region" description="Helical" evidence="4">
    <location>
        <begin position="274"/>
        <end position="293"/>
    </location>
</feature>
<proteinExistence type="predicted"/>
<feature type="transmembrane region" description="Helical" evidence="4">
    <location>
        <begin position="192"/>
        <end position="217"/>
    </location>
</feature>
<dbReference type="PANTHER" id="PTHR23526:SF2">
    <property type="entry name" value="MAJOR FACILITATOR SUPERFAMILY (MFS) PROFILE DOMAIN-CONTAINING PROTEIN"/>
    <property type="match status" value="1"/>
</dbReference>
<dbReference type="Pfam" id="PF07690">
    <property type="entry name" value="MFS_1"/>
    <property type="match status" value="1"/>
</dbReference>
<keyword evidence="2 4" id="KW-1133">Transmembrane helix</keyword>
<evidence type="ECO:0000256" key="2">
    <source>
        <dbReference type="ARBA" id="ARBA00022989"/>
    </source>
</evidence>
<dbReference type="InterPro" id="IPR052528">
    <property type="entry name" value="Sugar_transport-like"/>
</dbReference>
<dbReference type="EMBL" id="CP045201">
    <property type="protein sequence ID" value="QOL81193.1"/>
    <property type="molecule type" value="Genomic_DNA"/>
</dbReference>
<dbReference type="RefSeq" id="WP_193079114.1">
    <property type="nucleotide sequence ID" value="NZ_CP045201.1"/>
</dbReference>
<evidence type="ECO:0000313" key="5">
    <source>
        <dbReference type="EMBL" id="QOL81193.1"/>
    </source>
</evidence>
<dbReference type="PANTHER" id="PTHR23526">
    <property type="entry name" value="INTEGRAL MEMBRANE TRANSPORT PROTEIN-RELATED"/>
    <property type="match status" value="1"/>
</dbReference>
<dbReference type="KEGG" id="pshq:F3W81_10440"/>
<dbReference type="AlphaFoldDB" id="A0A7L9WMN4"/>
<keyword evidence="6" id="KW-1185">Reference proteome</keyword>
<reference evidence="5 6" key="1">
    <citation type="submission" date="2019-10" db="EMBL/GenBank/DDBJ databases">
        <title>Pseudopuniceibacterium sp. HQ09 islated from Antarctica.</title>
        <authorList>
            <person name="Liao L."/>
            <person name="Su S."/>
            <person name="Chen B."/>
            <person name="Yu Y."/>
        </authorList>
    </citation>
    <scope>NUCLEOTIDE SEQUENCE [LARGE SCALE GENOMIC DNA]</scope>
    <source>
        <strain evidence="5 6">HQ09</strain>
    </source>
</reference>
<dbReference type="InterPro" id="IPR011701">
    <property type="entry name" value="MFS"/>
</dbReference>
<keyword evidence="1 4" id="KW-0812">Transmembrane</keyword>
<evidence type="ECO:0000256" key="1">
    <source>
        <dbReference type="ARBA" id="ARBA00022692"/>
    </source>
</evidence>
<dbReference type="Proteomes" id="UP000594118">
    <property type="component" value="Chromosome"/>
</dbReference>
<feature type="transmembrane region" description="Helical" evidence="4">
    <location>
        <begin position="369"/>
        <end position="392"/>
    </location>
</feature>
<evidence type="ECO:0000313" key="6">
    <source>
        <dbReference type="Proteomes" id="UP000594118"/>
    </source>
</evidence>
<sequence>MSPAPNSGHSKSIFARIVGAEDLPRTESGNGLRIILAVTMSKIGDGLIDPKLVLSWLLTALGAPAYFIGALVPIREAGALLPQLLLASGLGRMRHRKWMWVAGSALQGAAALAIAFSGLVLSGWMAGLAICAALAVLAVARSACSVSFKEVLGKSVSKTHRGAVTGFAGSVASAAVVVFAMWLIFGVQTSEIVVVGAVAGAGLLWLLAALVFAGLTEQDSRRYYSNRSEFRRLLHEDWYLRRFILVRGLLVSTALAPPYLVLLSAPEGGAVLEHLGALVLASALASLLSSYFWGRLSDWSSRRVLCLSGLIGGLAMAAMVVLARAGLVGQAIWLSPLVLFVLMIAYHGVRQARSTYLVDMAPRDFRGAYSAVVNTMIGTILLVAGLFGGVLSYAGPDAALVGFAAMSLLGAGLALTLREVEKR</sequence>
<feature type="transmembrane region" description="Helical" evidence="4">
    <location>
        <begin position="398"/>
        <end position="417"/>
    </location>
</feature>
<protein>
    <submittedName>
        <fullName evidence="5">MFS transporter</fullName>
    </submittedName>
</protein>
<name>A0A7L9WMN4_9RHOB</name>
<evidence type="ECO:0000256" key="4">
    <source>
        <dbReference type="SAM" id="Phobius"/>
    </source>
</evidence>
<accession>A0A7L9WMN4</accession>
<feature type="transmembrane region" description="Helical" evidence="4">
    <location>
        <begin position="53"/>
        <end position="74"/>
    </location>
</feature>
<feature type="transmembrane region" description="Helical" evidence="4">
    <location>
        <begin position="164"/>
        <end position="186"/>
    </location>
</feature>
<dbReference type="GO" id="GO:0022857">
    <property type="term" value="F:transmembrane transporter activity"/>
    <property type="evidence" value="ECO:0007669"/>
    <property type="project" value="InterPro"/>
</dbReference>
<dbReference type="Gene3D" id="1.20.1250.20">
    <property type="entry name" value="MFS general substrate transporter like domains"/>
    <property type="match status" value="1"/>
</dbReference>